<keyword evidence="10 13" id="KW-1133">Transmembrane helix</keyword>
<organism evidence="16 17">
    <name type="scientific">Candidatus Magasanikbacteria bacterium RIFOXYC2_FULL_42_28</name>
    <dbReference type="NCBI Taxonomy" id="1798704"/>
    <lineage>
        <taxon>Bacteria</taxon>
        <taxon>Candidatus Magasanikiibacteriota</taxon>
    </lineage>
</organism>
<evidence type="ECO:0000256" key="9">
    <source>
        <dbReference type="ARBA" id="ARBA00022984"/>
    </source>
</evidence>
<dbReference type="Pfam" id="PF03717">
    <property type="entry name" value="PBP_dimer"/>
    <property type="match status" value="1"/>
</dbReference>
<evidence type="ECO:0000256" key="12">
    <source>
        <dbReference type="ARBA" id="ARBA00023316"/>
    </source>
</evidence>
<dbReference type="PANTHER" id="PTHR30627:SF2">
    <property type="entry name" value="PEPTIDOGLYCAN D,D-TRANSPEPTIDASE MRDA"/>
    <property type="match status" value="1"/>
</dbReference>
<evidence type="ECO:0000256" key="1">
    <source>
        <dbReference type="ARBA" id="ARBA00004167"/>
    </source>
</evidence>
<comment type="subcellular location">
    <subcellularLocation>
        <location evidence="2">Cell membrane</location>
    </subcellularLocation>
    <subcellularLocation>
        <location evidence="1">Membrane</location>
        <topology evidence="1">Single-pass membrane protein</topology>
    </subcellularLocation>
</comment>
<dbReference type="STRING" id="1798704.A3J93_00340"/>
<keyword evidence="5" id="KW-0645">Protease</keyword>
<dbReference type="Gene3D" id="3.40.710.10">
    <property type="entry name" value="DD-peptidase/beta-lactamase superfamily"/>
    <property type="match status" value="1"/>
</dbReference>
<dbReference type="AlphaFoldDB" id="A0A1F6NW76"/>
<dbReference type="InterPro" id="IPR017790">
    <property type="entry name" value="Penicillin-binding_protein_2"/>
</dbReference>
<evidence type="ECO:0000259" key="15">
    <source>
        <dbReference type="Pfam" id="PF03717"/>
    </source>
</evidence>
<dbReference type="Gene3D" id="3.90.1310.10">
    <property type="entry name" value="Penicillin-binding protein 2a (Domain 2)"/>
    <property type="match status" value="1"/>
</dbReference>
<keyword evidence="12" id="KW-0961">Cell wall biogenesis/degradation</keyword>
<dbReference type="GO" id="GO:0008360">
    <property type="term" value="P:regulation of cell shape"/>
    <property type="evidence" value="ECO:0007669"/>
    <property type="project" value="UniProtKB-KW"/>
</dbReference>
<comment type="caution">
    <text evidence="16">The sequence shown here is derived from an EMBL/GenBank/DDBJ whole genome shotgun (WGS) entry which is preliminary data.</text>
</comment>
<dbReference type="GO" id="GO:0071555">
    <property type="term" value="P:cell wall organization"/>
    <property type="evidence" value="ECO:0007669"/>
    <property type="project" value="UniProtKB-KW"/>
</dbReference>
<evidence type="ECO:0000256" key="8">
    <source>
        <dbReference type="ARBA" id="ARBA00022960"/>
    </source>
</evidence>
<dbReference type="GO" id="GO:0006508">
    <property type="term" value="P:proteolysis"/>
    <property type="evidence" value="ECO:0007669"/>
    <property type="project" value="UniProtKB-KW"/>
</dbReference>
<evidence type="ECO:0000256" key="5">
    <source>
        <dbReference type="ARBA" id="ARBA00022670"/>
    </source>
</evidence>
<keyword evidence="4" id="KW-0997">Cell inner membrane</keyword>
<dbReference type="NCBIfam" id="TIGR03423">
    <property type="entry name" value="pbp2_mrdA"/>
    <property type="match status" value="1"/>
</dbReference>
<dbReference type="Gene3D" id="3.30.1390.30">
    <property type="entry name" value="Penicillin-binding protein 2a, domain 3"/>
    <property type="match status" value="1"/>
</dbReference>
<evidence type="ECO:0000313" key="16">
    <source>
        <dbReference type="EMBL" id="OGH88177.1"/>
    </source>
</evidence>
<evidence type="ECO:0000256" key="2">
    <source>
        <dbReference type="ARBA" id="ARBA00004236"/>
    </source>
</evidence>
<keyword evidence="8" id="KW-0133">Cell shape</keyword>
<dbReference type="InterPro" id="IPR005311">
    <property type="entry name" value="PBP_dimer"/>
</dbReference>
<dbReference type="GO" id="GO:0009252">
    <property type="term" value="P:peptidoglycan biosynthetic process"/>
    <property type="evidence" value="ECO:0007669"/>
    <property type="project" value="UniProtKB-KW"/>
</dbReference>
<evidence type="ECO:0000256" key="7">
    <source>
        <dbReference type="ARBA" id="ARBA00022801"/>
    </source>
</evidence>
<dbReference type="SUPFAM" id="SSF56601">
    <property type="entry name" value="beta-lactamase/transpeptidase-like"/>
    <property type="match status" value="1"/>
</dbReference>
<keyword evidence="9" id="KW-0573">Peptidoglycan synthesis</keyword>
<evidence type="ECO:0000256" key="4">
    <source>
        <dbReference type="ARBA" id="ARBA00022519"/>
    </source>
</evidence>
<dbReference type="GO" id="GO:0008658">
    <property type="term" value="F:penicillin binding"/>
    <property type="evidence" value="ECO:0007669"/>
    <property type="project" value="InterPro"/>
</dbReference>
<sequence length="654" mass="71934">MADLWRNINGTSDANLTGKYRHKWVEENFLPPNKGAETISTGTRNFLGRALPERRLKIFAGIMILGFLIVIAKTSYWQIFNGEKYLALSENNRIRIKPIPAERGVIVDKFGKQLVQNVPNFSLNIVPQDVPREGIKRREVVESVATTTGLSYEEIEALLYKYRFHRLESITVKDNLDYSAALKQYIKNAELPGVNIESGTRRNYEFTNFDNPNKALSLSHILGYLGKINDAELEKLGANGYLISDNIGRTGLEKIYEKELRGIYGKKKIEVDAYGREQNIVAQEAPVPGKNLYLSIDLEAQQQLEKFISAGATKEHPRLAAVALNPQTGAILAMVSWPAYDNNKFAGGISRDDYATLSTDPDQPLFNRVIAGSYPSGSTIKPVMVAAALEEGVITKNTTIMSVGGIYVGDRFFRDWRVGGHGATNAQKAIAQSINSFFYYIGGGYRDFEGLGVERIAKYLKKFGLGAITGIDLTGEAPGLVPDPTWKQANKKEQWYIGDTYNLSIGQGDLLVTPLQVAVWTAAIANGGRVVHPHLGEKLVDPATNTITTLGKEPTDPVISAPSVNLAKQGMGECVKTGSCHLLSYLPFTAGGKTGTAQWSATKNTHAWFTAFAPYENPQVVITVLMEEGGEGGVVSIPIAREFLAWWGKKYLTQ</sequence>
<dbReference type="GO" id="GO:0009002">
    <property type="term" value="F:serine-type D-Ala-D-Ala carboxypeptidase activity"/>
    <property type="evidence" value="ECO:0007669"/>
    <property type="project" value="InterPro"/>
</dbReference>
<dbReference type="GO" id="GO:0071972">
    <property type="term" value="F:peptidoglycan L,D-transpeptidase activity"/>
    <property type="evidence" value="ECO:0007669"/>
    <property type="project" value="TreeGrafter"/>
</dbReference>
<evidence type="ECO:0000256" key="13">
    <source>
        <dbReference type="SAM" id="Phobius"/>
    </source>
</evidence>
<accession>A0A1F6NW76</accession>
<keyword evidence="7" id="KW-0378">Hydrolase</keyword>
<dbReference type="SUPFAM" id="SSF56519">
    <property type="entry name" value="Penicillin binding protein dimerisation domain"/>
    <property type="match status" value="1"/>
</dbReference>
<proteinExistence type="predicted"/>
<keyword evidence="11 13" id="KW-0472">Membrane</keyword>
<dbReference type="EMBL" id="MFQZ01000005">
    <property type="protein sequence ID" value="OGH88177.1"/>
    <property type="molecule type" value="Genomic_DNA"/>
</dbReference>
<evidence type="ECO:0000256" key="11">
    <source>
        <dbReference type="ARBA" id="ARBA00023136"/>
    </source>
</evidence>
<dbReference type="PANTHER" id="PTHR30627">
    <property type="entry name" value="PEPTIDOGLYCAN D,D-TRANSPEPTIDASE"/>
    <property type="match status" value="1"/>
</dbReference>
<dbReference type="Pfam" id="PF00905">
    <property type="entry name" value="Transpeptidase"/>
    <property type="match status" value="1"/>
</dbReference>
<keyword evidence="3" id="KW-1003">Cell membrane</keyword>
<dbReference type="InterPro" id="IPR012338">
    <property type="entry name" value="Beta-lactam/transpept-like"/>
</dbReference>
<gene>
    <name evidence="16" type="ORF">A3J93_00340</name>
</gene>
<name>A0A1F6NW76_9BACT</name>
<evidence type="ECO:0000256" key="6">
    <source>
        <dbReference type="ARBA" id="ARBA00022692"/>
    </source>
</evidence>
<protein>
    <submittedName>
        <fullName evidence="16">Penicillin-binding protein 2</fullName>
    </submittedName>
</protein>
<dbReference type="InterPro" id="IPR036138">
    <property type="entry name" value="PBP_dimer_sf"/>
</dbReference>
<feature type="transmembrane region" description="Helical" evidence="13">
    <location>
        <begin position="58"/>
        <end position="79"/>
    </location>
</feature>
<dbReference type="Proteomes" id="UP000177907">
    <property type="component" value="Unassembled WGS sequence"/>
</dbReference>
<dbReference type="InterPro" id="IPR001460">
    <property type="entry name" value="PCN-bd_Tpept"/>
</dbReference>
<evidence type="ECO:0000259" key="14">
    <source>
        <dbReference type="Pfam" id="PF00905"/>
    </source>
</evidence>
<dbReference type="GO" id="GO:0005886">
    <property type="term" value="C:plasma membrane"/>
    <property type="evidence" value="ECO:0007669"/>
    <property type="project" value="UniProtKB-SubCell"/>
</dbReference>
<evidence type="ECO:0000313" key="17">
    <source>
        <dbReference type="Proteomes" id="UP000177907"/>
    </source>
</evidence>
<reference evidence="16 17" key="1">
    <citation type="journal article" date="2016" name="Nat. Commun.">
        <title>Thousands of microbial genomes shed light on interconnected biogeochemical processes in an aquifer system.</title>
        <authorList>
            <person name="Anantharaman K."/>
            <person name="Brown C.T."/>
            <person name="Hug L.A."/>
            <person name="Sharon I."/>
            <person name="Castelle C.J."/>
            <person name="Probst A.J."/>
            <person name="Thomas B.C."/>
            <person name="Singh A."/>
            <person name="Wilkins M.J."/>
            <person name="Karaoz U."/>
            <person name="Brodie E.L."/>
            <person name="Williams K.H."/>
            <person name="Hubbard S.S."/>
            <person name="Banfield J.F."/>
        </authorList>
    </citation>
    <scope>NUCLEOTIDE SEQUENCE [LARGE SCALE GENOMIC DNA]</scope>
</reference>
<evidence type="ECO:0000256" key="3">
    <source>
        <dbReference type="ARBA" id="ARBA00022475"/>
    </source>
</evidence>
<evidence type="ECO:0000256" key="10">
    <source>
        <dbReference type="ARBA" id="ARBA00022989"/>
    </source>
</evidence>
<keyword evidence="6 13" id="KW-0812">Transmembrane</keyword>
<dbReference type="InterPro" id="IPR050515">
    <property type="entry name" value="Beta-lactam/transpept"/>
</dbReference>
<feature type="domain" description="Penicillin-binding protein dimerisation" evidence="15">
    <location>
        <begin position="98"/>
        <end position="277"/>
    </location>
</feature>
<feature type="domain" description="Penicillin-binding protein transpeptidase" evidence="14">
    <location>
        <begin position="320"/>
        <end position="644"/>
    </location>
</feature>